<feature type="transmembrane region" description="Helical" evidence="2">
    <location>
        <begin position="129"/>
        <end position="145"/>
    </location>
</feature>
<dbReference type="Proteomes" id="UP000660554">
    <property type="component" value="Unassembled WGS sequence"/>
</dbReference>
<reference evidence="4" key="1">
    <citation type="submission" date="2020-09" db="EMBL/GenBank/DDBJ databases">
        <title>Whole genome shotgun sequence of Streptomyces cinnamonensis NBRC 15873.</title>
        <authorList>
            <person name="Komaki H."/>
            <person name="Tamura T."/>
        </authorList>
    </citation>
    <scope>NUCLEOTIDE SEQUENCE [LARGE SCALE GENOMIC DNA]</scope>
    <source>
        <strain evidence="4">NBRC 15873</strain>
    </source>
</reference>
<protein>
    <recommendedName>
        <fullName evidence="5">Integral membrane protein</fullName>
    </recommendedName>
</protein>
<comment type="caution">
    <text evidence="3">The sequence shown here is derived from an EMBL/GenBank/DDBJ whole genome shotgun (WGS) entry which is preliminary data.</text>
</comment>
<gene>
    <name evidence="3" type="ORF">Scinn_66500</name>
</gene>
<accession>A0ABQ3NWN6</accession>
<evidence type="ECO:0000313" key="4">
    <source>
        <dbReference type="Proteomes" id="UP000660554"/>
    </source>
</evidence>
<keyword evidence="2" id="KW-0472">Membrane</keyword>
<evidence type="ECO:0000313" key="3">
    <source>
        <dbReference type="EMBL" id="GHI17187.1"/>
    </source>
</evidence>
<sequence length="213" mass="22630">MEREISGLLRQIARKDVVEIGPGSAVGRMAALVHVAEHYGFEYDRSIRTGHKKTLVLARMYRDPSPRARAREAATAAAHPAAGNGGAVPGMRQGSLRPLPEARDAVARTKDRIMFDVLSSHAADTPRKVLGYAMCAAFALVLLVSGKPLVALAGGGVLAAFLTGAFKLGEIRRQQITARLTAAGFVPVRDGSGRQSFLRPGQQLPGHTNPFAS</sequence>
<keyword evidence="4" id="KW-1185">Reference proteome</keyword>
<proteinExistence type="predicted"/>
<dbReference type="EMBL" id="BNDV01000016">
    <property type="protein sequence ID" value="GHI17187.1"/>
    <property type="molecule type" value="Genomic_DNA"/>
</dbReference>
<name>A0ABQ3NWN6_STRVG</name>
<organism evidence="3 4">
    <name type="scientific">Streptomyces virginiae</name>
    <name type="common">Streptomyces cinnamonensis</name>
    <dbReference type="NCBI Taxonomy" id="1961"/>
    <lineage>
        <taxon>Bacteria</taxon>
        <taxon>Bacillati</taxon>
        <taxon>Actinomycetota</taxon>
        <taxon>Actinomycetes</taxon>
        <taxon>Kitasatosporales</taxon>
        <taxon>Streptomycetaceae</taxon>
        <taxon>Streptomyces</taxon>
    </lineage>
</organism>
<dbReference type="RefSeq" id="WP_053627310.1">
    <property type="nucleotide sequence ID" value="NZ_BMRU01000010.1"/>
</dbReference>
<keyword evidence="2" id="KW-0812">Transmembrane</keyword>
<evidence type="ECO:0000256" key="1">
    <source>
        <dbReference type="SAM" id="MobiDB-lite"/>
    </source>
</evidence>
<keyword evidence="2" id="KW-1133">Transmembrane helix</keyword>
<feature type="region of interest" description="Disordered" evidence="1">
    <location>
        <begin position="193"/>
        <end position="213"/>
    </location>
</feature>
<dbReference type="GeneID" id="86954873"/>
<feature type="transmembrane region" description="Helical" evidence="2">
    <location>
        <begin position="151"/>
        <end position="169"/>
    </location>
</feature>
<evidence type="ECO:0008006" key="5">
    <source>
        <dbReference type="Google" id="ProtNLM"/>
    </source>
</evidence>
<evidence type="ECO:0000256" key="2">
    <source>
        <dbReference type="SAM" id="Phobius"/>
    </source>
</evidence>